<organism evidence="2 3">
    <name type="scientific">Siccirubricoccus deserti</name>
    <dbReference type="NCBI Taxonomy" id="2013562"/>
    <lineage>
        <taxon>Bacteria</taxon>
        <taxon>Pseudomonadati</taxon>
        <taxon>Pseudomonadota</taxon>
        <taxon>Alphaproteobacteria</taxon>
        <taxon>Acetobacterales</taxon>
        <taxon>Roseomonadaceae</taxon>
        <taxon>Siccirubricoccus</taxon>
    </lineage>
</organism>
<protein>
    <submittedName>
        <fullName evidence="2">Uncharacterized protein</fullName>
    </submittedName>
</protein>
<evidence type="ECO:0000313" key="2">
    <source>
        <dbReference type="EMBL" id="MBC4016658.1"/>
    </source>
</evidence>
<gene>
    <name evidence="2" type="ORF">H7965_15150</name>
</gene>
<sequence length="103" mass="10705">MAIPPRLLRAPILAAVLLLAGCDHERPGTWRATGVNDANLATMLAHPGHAVRGVGAATDRAQPASAAIRQLERGRRPSLPDSRASTVGNISITPPTQDSSNGQ</sequence>
<accession>A0A9X0R0L5</accession>
<feature type="compositionally biased region" description="Polar residues" evidence="1">
    <location>
        <begin position="83"/>
        <end position="103"/>
    </location>
</feature>
<name>A0A9X0R0L5_9PROT</name>
<evidence type="ECO:0000313" key="3">
    <source>
        <dbReference type="Proteomes" id="UP000600101"/>
    </source>
</evidence>
<dbReference type="EMBL" id="JACOMF010000017">
    <property type="protein sequence ID" value="MBC4016658.1"/>
    <property type="molecule type" value="Genomic_DNA"/>
</dbReference>
<keyword evidence="3" id="KW-1185">Reference proteome</keyword>
<dbReference type="PROSITE" id="PS51257">
    <property type="entry name" value="PROKAR_LIPOPROTEIN"/>
    <property type="match status" value="1"/>
</dbReference>
<dbReference type="Proteomes" id="UP000600101">
    <property type="component" value="Unassembled WGS sequence"/>
</dbReference>
<reference evidence="2" key="1">
    <citation type="submission" date="2020-08" db="EMBL/GenBank/DDBJ databases">
        <authorList>
            <person name="Hu Y."/>
            <person name="Nguyen S.V."/>
            <person name="Li F."/>
            <person name="Fanning S."/>
        </authorList>
    </citation>
    <scope>NUCLEOTIDE SEQUENCE</scope>
    <source>
        <strain evidence="2">SYSU D8009</strain>
    </source>
</reference>
<evidence type="ECO:0000256" key="1">
    <source>
        <dbReference type="SAM" id="MobiDB-lite"/>
    </source>
</evidence>
<dbReference type="RefSeq" id="WP_186771425.1">
    <property type="nucleotide sequence ID" value="NZ_JACOMF010000017.1"/>
</dbReference>
<dbReference type="AlphaFoldDB" id="A0A9X0R0L5"/>
<feature type="region of interest" description="Disordered" evidence="1">
    <location>
        <begin position="57"/>
        <end position="103"/>
    </location>
</feature>
<comment type="caution">
    <text evidence="2">The sequence shown here is derived from an EMBL/GenBank/DDBJ whole genome shotgun (WGS) entry which is preliminary data.</text>
</comment>
<proteinExistence type="predicted"/>